<proteinExistence type="predicted"/>
<accession>A0A8S0TM57</accession>
<dbReference type="AlphaFoldDB" id="A0A8S0TM57"/>
<dbReference type="Gramene" id="OE9A063521T1">
    <property type="protein sequence ID" value="OE9A063521C1"/>
    <property type="gene ID" value="OE9A063521"/>
</dbReference>
<name>A0A8S0TM57_OLEEU</name>
<sequence length="201" mass="22628">MSWSASLWLSCRVPPTARCPRAVRVHAYSWPRTRPRAGDCTLNEPRCSVDWAVPVVFALPTADGTTSRRRRRPVLGHPSFHCPRTAAGTSAAVSVCERTRRGIGRVKRAVCVSQRTTRVLPVRCACAGANLCLSCKLHGRECFRQSGFQLALLVKFPQPRLEWWWCIGSSRPHKADLTKANELQANEFANHTHLANYKRHF</sequence>
<evidence type="ECO:0000313" key="2">
    <source>
        <dbReference type="Proteomes" id="UP000594638"/>
    </source>
</evidence>
<reference evidence="1 2" key="1">
    <citation type="submission" date="2019-12" db="EMBL/GenBank/DDBJ databases">
        <authorList>
            <person name="Alioto T."/>
            <person name="Alioto T."/>
            <person name="Gomez Garrido J."/>
        </authorList>
    </citation>
    <scope>NUCLEOTIDE SEQUENCE [LARGE SCALE GENOMIC DNA]</scope>
</reference>
<evidence type="ECO:0000313" key="1">
    <source>
        <dbReference type="EMBL" id="CAA3006441.1"/>
    </source>
</evidence>
<dbReference type="EMBL" id="CACTIH010007260">
    <property type="protein sequence ID" value="CAA3006441.1"/>
    <property type="molecule type" value="Genomic_DNA"/>
</dbReference>
<gene>
    <name evidence="1" type="ORF">OLEA9_A063521</name>
</gene>
<protein>
    <submittedName>
        <fullName evidence="1">Uncharacterized protein</fullName>
    </submittedName>
</protein>
<dbReference type="Proteomes" id="UP000594638">
    <property type="component" value="Unassembled WGS sequence"/>
</dbReference>
<keyword evidence="2" id="KW-1185">Reference proteome</keyword>
<comment type="caution">
    <text evidence="1">The sequence shown here is derived from an EMBL/GenBank/DDBJ whole genome shotgun (WGS) entry which is preliminary data.</text>
</comment>
<organism evidence="1 2">
    <name type="scientific">Olea europaea subsp. europaea</name>
    <dbReference type="NCBI Taxonomy" id="158383"/>
    <lineage>
        <taxon>Eukaryota</taxon>
        <taxon>Viridiplantae</taxon>
        <taxon>Streptophyta</taxon>
        <taxon>Embryophyta</taxon>
        <taxon>Tracheophyta</taxon>
        <taxon>Spermatophyta</taxon>
        <taxon>Magnoliopsida</taxon>
        <taxon>eudicotyledons</taxon>
        <taxon>Gunneridae</taxon>
        <taxon>Pentapetalae</taxon>
        <taxon>asterids</taxon>
        <taxon>lamiids</taxon>
        <taxon>Lamiales</taxon>
        <taxon>Oleaceae</taxon>
        <taxon>Oleeae</taxon>
        <taxon>Olea</taxon>
    </lineage>
</organism>